<protein>
    <submittedName>
        <fullName evidence="1">F-box domain-containing protein</fullName>
    </submittedName>
</protein>
<reference evidence="1 2" key="1">
    <citation type="journal article" date="2024" name="J. Plant Pathol.">
        <title>Sequence and assembly of the genome of Seiridium unicorne, isolate CBS 538.82, causal agent of cypress canker disease.</title>
        <authorList>
            <person name="Scali E."/>
            <person name="Rocca G.D."/>
            <person name="Danti R."/>
            <person name="Garbelotto M."/>
            <person name="Barberini S."/>
            <person name="Baroncelli R."/>
            <person name="Emiliani G."/>
        </authorList>
    </citation>
    <scope>NUCLEOTIDE SEQUENCE [LARGE SCALE GENOMIC DNA]</scope>
    <source>
        <strain evidence="1 2">BM-138-508</strain>
    </source>
</reference>
<dbReference type="PANTHER" id="PTHR38790">
    <property type="entry name" value="2EXR DOMAIN-CONTAINING PROTEIN-RELATED"/>
    <property type="match status" value="1"/>
</dbReference>
<evidence type="ECO:0000313" key="2">
    <source>
        <dbReference type="Proteomes" id="UP001408356"/>
    </source>
</evidence>
<name>A0ABR2VCL6_9PEZI</name>
<organism evidence="1 2">
    <name type="scientific">Seiridium unicorne</name>
    <dbReference type="NCBI Taxonomy" id="138068"/>
    <lineage>
        <taxon>Eukaryota</taxon>
        <taxon>Fungi</taxon>
        <taxon>Dikarya</taxon>
        <taxon>Ascomycota</taxon>
        <taxon>Pezizomycotina</taxon>
        <taxon>Sordariomycetes</taxon>
        <taxon>Xylariomycetidae</taxon>
        <taxon>Amphisphaeriales</taxon>
        <taxon>Sporocadaceae</taxon>
        <taxon>Seiridium</taxon>
    </lineage>
</organism>
<dbReference type="EMBL" id="JARVKF010000035">
    <property type="protein sequence ID" value="KAK9424536.1"/>
    <property type="molecule type" value="Genomic_DNA"/>
</dbReference>
<comment type="caution">
    <text evidence="1">The sequence shown here is derived from an EMBL/GenBank/DDBJ whole genome shotgun (WGS) entry which is preliminary data.</text>
</comment>
<evidence type="ECO:0000313" key="1">
    <source>
        <dbReference type="EMBL" id="KAK9424536.1"/>
    </source>
</evidence>
<gene>
    <name evidence="1" type="ORF">SUNI508_03412</name>
</gene>
<proteinExistence type="predicted"/>
<sequence length="354" mass="40134">MAGETVNPSAAIMDKNSSCPLLDSLPIEVRHEIYSTLFRSTRLSHGRRHGGPWDMTVLYPSPLKRIVPPAHSLAILRTCKKIHEEVGDSWLRQITFNFEDKFTMLQKLTPLPQDVVSMIRYLRIRLDMVQYGPDCDLVSALQLVPGLRLDRLTVLSDYHRTFSETSQLLRLLNSGDGWKELSFVTRVSNYLVRIAGGIAETGSKDALRVTESRFLSTRLGTVKVYRATEPDGCVTVPGNQEPFDLRSQEASDMFRLRMTYSTARVLAPQKDVMLVARRGDGSDSYKQRQLVDGVSVMLSMGTSVHHITSWREVQDEPRFPTWLDAYLQGDCAIEIDSYTDVDEYVWPSQVGWLS</sequence>
<dbReference type="Proteomes" id="UP001408356">
    <property type="component" value="Unassembled WGS sequence"/>
</dbReference>
<dbReference type="PANTHER" id="PTHR38790:SF4">
    <property type="entry name" value="2EXR DOMAIN-CONTAINING PROTEIN"/>
    <property type="match status" value="1"/>
</dbReference>
<keyword evidence="2" id="KW-1185">Reference proteome</keyword>
<accession>A0ABR2VCL6</accession>